<feature type="signal peptide" evidence="2">
    <location>
        <begin position="1"/>
        <end position="27"/>
    </location>
</feature>
<keyword evidence="2" id="KW-0732">Signal</keyword>
<keyword evidence="1" id="KW-0802">TPR repeat</keyword>
<dbReference type="PROSITE" id="PS51257">
    <property type="entry name" value="PROKAR_LIPOPROTEIN"/>
    <property type="match status" value="1"/>
</dbReference>
<evidence type="ECO:0000259" key="3">
    <source>
        <dbReference type="Pfam" id="PF04575"/>
    </source>
</evidence>
<dbReference type="SUPFAM" id="SSF48452">
    <property type="entry name" value="TPR-like"/>
    <property type="match status" value="1"/>
</dbReference>
<gene>
    <name evidence="4" type="ORF">BD293_4228</name>
</gene>
<proteinExistence type="predicted"/>
<dbReference type="InterPro" id="IPR011990">
    <property type="entry name" value="TPR-like_helical_dom_sf"/>
</dbReference>
<feature type="repeat" description="TPR" evidence="1">
    <location>
        <begin position="59"/>
        <end position="92"/>
    </location>
</feature>
<dbReference type="InterPro" id="IPR019734">
    <property type="entry name" value="TPR_rpt"/>
</dbReference>
<dbReference type="Pfam" id="PF04575">
    <property type="entry name" value="SlipAM"/>
    <property type="match status" value="1"/>
</dbReference>
<dbReference type="Proteomes" id="UP000320582">
    <property type="component" value="Unassembled WGS sequence"/>
</dbReference>
<protein>
    <submittedName>
        <fullName evidence="4">Tetratricopeptide repeat protein</fullName>
    </submittedName>
</protein>
<evidence type="ECO:0000313" key="5">
    <source>
        <dbReference type="Proteomes" id="UP000320582"/>
    </source>
</evidence>
<dbReference type="Pfam" id="PF13432">
    <property type="entry name" value="TPR_16"/>
    <property type="match status" value="1"/>
</dbReference>
<feature type="domain" description="Surface lipoprotein assembly modifier C-terminal" evidence="3">
    <location>
        <begin position="157"/>
        <end position="447"/>
    </location>
</feature>
<comment type="caution">
    <text evidence="4">The sequence shown here is derived from an EMBL/GenBank/DDBJ whole genome shotgun (WGS) entry which is preliminary data.</text>
</comment>
<dbReference type="EMBL" id="VFPT01000004">
    <property type="protein sequence ID" value="TQM89914.1"/>
    <property type="molecule type" value="Genomic_DNA"/>
</dbReference>
<keyword evidence="5" id="KW-1185">Reference proteome</keyword>
<dbReference type="InterPro" id="IPR007655">
    <property type="entry name" value="Slam_C"/>
</dbReference>
<sequence>MDKTFYAASVCAILLACTAPIPAIAQAQLAKAQQLMAADQYEQALHLLESAHDPTTATTQEFFLLGMAAKQAGDLPRAEKYFRAALEREPGAGRIRLELAEVLFRQGKLDASRAELVAVQDSNPPEQVRQNIGMFIAQVDAAKADPRMRPQGPQKNWSAYITAGFTSDSNVNAGPENDTVFLYGLPFTLSSDAQKTQDIAFFLRAGVSHQHQLDSGITWRTNLNLSYTKHSKSSAYDTTNLSASTGPSFRIGERVGLSVPITFDIQRFNEQGGWHTQSVGLAPRLQFAAHPQVQVFLDTSVLRKRYRGNSDRNLTAYTFNPSLNYQPTENGNIALGLQYGREISGLDIHTNTVLGAYLGYQHVFREQGIRASVTASYTDTKFKGIQAAQTVARHDISRRISANMSYDLPQVQGLSLLGSVSYQDNKSNIDMNNYDRLQLSLSVTRRF</sequence>
<reference evidence="4 5" key="1">
    <citation type="submission" date="2019-06" db="EMBL/GenBank/DDBJ databases">
        <title>Genomic Encyclopedia of Archaeal and Bacterial Type Strains, Phase II (KMG-II): from individual species to whole genera.</title>
        <authorList>
            <person name="Goeker M."/>
        </authorList>
    </citation>
    <scope>NUCLEOTIDE SEQUENCE [LARGE SCALE GENOMIC DNA]</scope>
    <source>
        <strain evidence="4 5">DSM 18423</strain>
    </source>
</reference>
<dbReference type="Gene3D" id="1.25.40.10">
    <property type="entry name" value="Tetratricopeptide repeat domain"/>
    <property type="match status" value="1"/>
</dbReference>
<dbReference type="PROSITE" id="PS50005">
    <property type="entry name" value="TPR"/>
    <property type="match status" value="1"/>
</dbReference>
<evidence type="ECO:0000256" key="1">
    <source>
        <dbReference type="PROSITE-ProRule" id="PRU00339"/>
    </source>
</evidence>
<evidence type="ECO:0000313" key="4">
    <source>
        <dbReference type="EMBL" id="TQM89914.1"/>
    </source>
</evidence>
<name>A0A543K4F6_9RHOB</name>
<feature type="chain" id="PRO_5021816169" evidence="2">
    <location>
        <begin position="28"/>
        <end position="447"/>
    </location>
</feature>
<dbReference type="AlphaFoldDB" id="A0A543K4F6"/>
<evidence type="ECO:0000256" key="2">
    <source>
        <dbReference type="SAM" id="SignalP"/>
    </source>
</evidence>
<accession>A0A543K4F6</accession>
<organism evidence="4 5">
    <name type="scientific">Roseinatronobacter monicus</name>
    <dbReference type="NCBI Taxonomy" id="393481"/>
    <lineage>
        <taxon>Bacteria</taxon>
        <taxon>Pseudomonadati</taxon>
        <taxon>Pseudomonadota</taxon>
        <taxon>Alphaproteobacteria</taxon>
        <taxon>Rhodobacterales</taxon>
        <taxon>Paracoccaceae</taxon>
        <taxon>Roseinatronobacter</taxon>
    </lineage>
</organism>
<dbReference type="SUPFAM" id="SSF56935">
    <property type="entry name" value="Porins"/>
    <property type="match status" value="1"/>
</dbReference>
<dbReference type="RefSeq" id="WP_170207260.1">
    <property type="nucleotide sequence ID" value="NZ_VFPT01000004.1"/>
</dbReference>